<accession>A0A1H7S5C0</accession>
<gene>
    <name evidence="2" type="ORF">SAMN05216262_11730</name>
</gene>
<keyword evidence="3" id="KW-1185">Reference proteome</keyword>
<evidence type="ECO:0000313" key="2">
    <source>
        <dbReference type="EMBL" id="SEL67568.1"/>
    </source>
</evidence>
<sequence length="38" mass="4703">MKIKRSFMSNQRKRTLQRNKIKLANRRHSQFAREQNSD</sequence>
<feature type="region of interest" description="Disordered" evidence="1">
    <location>
        <begin position="1"/>
        <end position="38"/>
    </location>
</feature>
<protein>
    <submittedName>
        <fullName evidence="2">Uncharacterized protein</fullName>
    </submittedName>
</protein>
<dbReference type="AlphaFoldDB" id="A0A1H7S5C0"/>
<evidence type="ECO:0000313" key="3">
    <source>
        <dbReference type="Proteomes" id="UP000199297"/>
    </source>
</evidence>
<proteinExistence type="predicted"/>
<organism evidence="2 3">
    <name type="scientific">Colwellia chukchiensis</name>
    <dbReference type="NCBI Taxonomy" id="641665"/>
    <lineage>
        <taxon>Bacteria</taxon>
        <taxon>Pseudomonadati</taxon>
        <taxon>Pseudomonadota</taxon>
        <taxon>Gammaproteobacteria</taxon>
        <taxon>Alteromonadales</taxon>
        <taxon>Colwelliaceae</taxon>
        <taxon>Colwellia</taxon>
    </lineage>
</organism>
<feature type="compositionally biased region" description="Basic residues" evidence="1">
    <location>
        <begin position="1"/>
        <end position="30"/>
    </location>
</feature>
<evidence type="ECO:0000256" key="1">
    <source>
        <dbReference type="SAM" id="MobiDB-lite"/>
    </source>
</evidence>
<dbReference type="Proteomes" id="UP000199297">
    <property type="component" value="Unassembled WGS sequence"/>
</dbReference>
<reference evidence="3" key="1">
    <citation type="submission" date="2016-10" db="EMBL/GenBank/DDBJ databases">
        <authorList>
            <person name="Varghese N."/>
            <person name="Submissions S."/>
        </authorList>
    </citation>
    <scope>NUCLEOTIDE SEQUENCE [LARGE SCALE GENOMIC DNA]</scope>
    <source>
        <strain evidence="3">CGMCC 1.9127</strain>
    </source>
</reference>
<dbReference type="EMBL" id="FOBI01000017">
    <property type="protein sequence ID" value="SEL67568.1"/>
    <property type="molecule type" value="Genomic_DNA"/>
</dbReference>
<name>A0A1H7S5C0_9GAMM</name>